<name>A0A0U5B064_9BACL</name>
<dbReference type="RefSeq" id="WP_096465120.1">
    <property type="nucleotide sequence ID" value="NZ_AP017312.1"/>
</dbReference>
<dbReference type="Pfam" id="PF11367">
    <property type="entry name" value="Tail_completion_gp17"/>
    <property type="match status" value="1"/>
</dbReference>
<dbReference type="Gene3D" id="3.30.2000.30">
    <property type="match status" value="1"/>
</dbReference>
<reference evidence="1 2" key="1">
    <citation type="submission" date="2015-12" db="EMBL/GenBank/DDBJ databases">
        <title>Genome sequence of Aneurinibacillus soli.</title>
        <authorList>
            <person name="Lee J.S."/>
            <person name="Lee K.C."/>
            <person name="Kim K.K."/>
            <person name="Lee B.W."/>
        </authorList>
    </citation>
    <scope>NUCLEOTIDE SEQUENCE [LARGE SCALE GENOMIC DNA]</scope>
    <source>
        <strain evidence="1 2">CB4</strain>
    </source>
</reference>
<dbReference type="EMBL" id="AP017312">
    <property type="protein sequence ID" value="BAU27632.1"/>
    <property type="molecule type" value="Genomic_DNA"/>
</dbReference>
<dbReference type="OrthoDB" id="2454603at2"/>
<accession>A0A0U5B064</accession>
<proteinExistence type="predicted"/>
<dbReference type="InterPro" id="IPR053745">
    <property type="entry name" value="Viral_Tail_Comp_sf"/>
</dbReference>
<evidence type="ECO:0000313" key="2">
    <source>
        <dbReference type="Proteomes" id="UP000217696"/>
    </source>
</evidence>
<dbReference type="AlphaFoldDB" id="A0A0U5B064"/>
<evidence type="ECO:0000313" key="1">
    <source>
        <dbReference type="EMBL" id="BAU27632.1"/>
    </source>
</evidence>
<sequence length="122" mass="14064">MINLKPKIVQALESNQVLVSLLGGKRIYPLKAPRPNEFPRITFFELNNADDQYADDAAISSEIRVQIDVWAKTPSSEVSQEVARTMKELGFQRYSAQDLYEEDTEIFHKGMRYKTTVVHEEE</sequence>
<keyword evidence="2" id="KW-1185">Reference proteome</keyword>
<dbReference type="InterPro" id="IPR021508">
    <property type="entry name" value="Gp17-like"/>
</dbReference>
<protein>
    <submittedName>
        <fullName evidence="1">Uncharacterized protein</fullName>
    </submittedName>
</protein>
<gene>
    <name evidence="1" type="ORF">CB4_01806</name>
</gene>
<dbReference type="KEGG" id="asoc:CB4_01806"/>
<dbReference type="Proteomes" id="UP000217696">
    <property type="component" value="Chromosome"/>
</dbReference>
<organism evidence="1 2">
    <name type="scientific">Aneurinibacillus soli</name>
    <dbReference type="NCBI Taxonomy" id="1500254"/>
    <lineage>
        <taxon>Bacteria</taxon>
        <taxon>Bacillati</taxon>
        <taxon>Bacillota</taxon>
        <taxon>Bacilli</taxon>
        <taxon>Bacillales</taxon>
        <taxon>Paenibacillaceae</taxon>
        <taxon>Aneurinibacillus group</taxon>
        <taxon>Aneurinibacillus</taxon>
    </lineage>
</organism>